<name>A0A546XS13_AGRTU</name>
<gene>
    <name evidence="1" type="ORF">EXN61_21920</name>
</gene>
<protein>
    <submittedName>
        <fullName evidence="1">Uncharacterized protein</fullName>
    </submittedName>
</protein>
<dbReference type="RefSeq" id="WP_142859190.1">
    <property type="nucleotide sequence ID" value="NZ_SGOE01000008.1"/>
</dbReference>
<evidence type="ECO:0000313" key="2">
    <source>
        <dbReference type="Proteomes" id="UP000317023"/>
    </source>
</evidence>
<organism evidence="1 2">
    <name type="scientific">Agrobacterium tumefaciens</name>
    <dbReference type="NCBI Taxonomy" id="358"/>
    <lineage>
        <taxon>Bacteria</taxon>
        <taxon>Pseudomonadati</taxon>
        <taxon>Pseudomonadota</taxon>
        <taxon>Alphaproteobacteria</taxon>
        <taxon>Hyphomicrobiales</taxon>
        <taxon>Rhizobiaceae</taxon>
        <taxon>Rhizobium/Agrobacterium group</taxon>
        <taxon>Agrobacterium</taxon>
        <taxon>Agrobacterium tumefaciens complex</taxon>
    </lineage>
</organism>
<evidence type="ECO:0000313" key="1">
    <source>
        <dbReference type="EMBL" id="TRB03516.1"/>
    </source>
</evidence>
<dbReference type="EMBL" id="SGOE01000008">
    <property type="protein sequence ID" value="TRB03516.1"/>
    <property type="molecule type" value="Genomic_DNA"/>
</dbReference>
<accession>A0A546XS13</accession>
<reference evidence="1 2" key="1">
    <citation type="journal article" date="2019" name="Appl. Microbiol. Biotechnol.">
        <title>Differential efficiency of wild type rhizogenic strains for rol gene transformation of plants.</title>
        <authorList>
            <person name="Desmet S."/>
            <person name="De Keyser E."/>
            <person name="Van Vaerenbergh J."/>
            <person name="Baeyen S."/>
            <person name="Van Huylenbroeck J."/>
            <person name="Geelen D."/>
            <person name="Dhooghe E."/>
        </authorList>
    </citation>
    <scope>NUCLEOTIDE SEQUENCE [LARGE SCALE GENOMIC DNA]</scope>
    <source>
        <strain evidence="1 2">MAFF210266</strain>
    </source>
</reference>
<sequence length="67" mass="7494">MDRLSALAILKACNIERGTDFHALSGDQVRALLVEADRRKYRRPRAGSGSRARHFYAHVERIAGKSA</sequence>
<proteinExistence type="predicted"/>
<dbReference type="AlphaFoldDB" id="A0A546XS13"/>
<dbReference type="Proteomes" id="UP000317023">
    <property type="component" value="Unassembled WGS sequence"/>
</dbReference>
<comment type="caution">
    <text evidence="1">The sequence shown here is derived from an EMBL/GenBank/DDBJ whole genome shotgun (WGS) entry which is preliminary data.</text>
</comment>